<feature type="chain" id="PRO_5012956208" evidence="5">
    <location>
        <begin position="28"/>
        <end position="414"/>
    </location>
</feature>
<dbReference type="Proteomes" id="UP000189933">
    <property type="component" value="Unassembled WGS sequence"/>
</dbReference>
<reference evidence="8" key="1">
    <citation type="submission" date="2017-02" db="EMBL/GenBank/DDBJ databases">
        <authorList>
            <person name="Varghese N."/>
            <person name="Submissions S."/>
        </authorList>
    </citation>
    <scope>NUCLEOTIDE SEQUENCE [LARGE SCALE GENOMIC DNA]</scope>
    <source>
        <strain evidence="8">DSM 16521</strain>
    </source>
</reference>
<keyword evidence="8" id="KW-1185">Reference proteome</keyword>
<dbReference type="EMBL" id="FUXM01000028">
    <property type="protein sequence ID" value="SKA13522.1"/>
    <property type="molecule type" value="Genomic_DNA"/>
</dbReference>
<name>A0A1T4RBT6_9FIRM</name>
<sequence>MVKIIKYSTITAITILLLLFHTIQAWAAIDPEATIRFTGMVGGNNQETVYWTSVTGATSYTLSRTADGITWTTLYTGPATQYADTGVENYRNYYYKVTATDGTTTIESPIGKAFPPNTSPHDYYDQNLGACASCHVTHAAEGPKLLTQKTGTRTCLVCHDGTQSKYNVLNGTVTLPGSVLAPTSSGPFGTLPPASNTTAEVYAAVYYDYNGSAAITAVPTSVHNVGTPHGEAPGEMIYDSFFMARQLDCTSCHNPHDNGNYRLLKSLVGSSSGEQTNAIIGYAVTDTGTNQEIPKYVSGTVYFCGTCHSDFNQKAGSGHRLAKFTEQTGYDLNANSIDFVMHAVNIPNSYNGLTPRGNYPYENGNLVVCLTCHRAHGTTVVEQNITRSGRLSTALKRAPGMVICEDCHQKTDNP</sequence>
<dbReference type="Gene3D" id="3.90.10.10">
    <property type="entry name" value="Cytochrome C3"/>
    <property type="match status" value="1"/>
</dbReference>
<dbReference type="InterPro" id="IPR051829">
    <property type="entry name" value="Multiheme_Cytochr_ET"/>
</dbReference>
<evidence type="ECO:0000256" key="5">
    <source>
        <dbReference type="SAM" id="SignalP"/>
    </source>
</evidence>
<protein>
    <submittedName>
        <fullName evidence="7">Doubled CXXCH domain-containing protein</fullName>
    </submittedName>
</protein>
<dbReference type="InterPro" id="IPR036116">
    <property type="entry name" value="FN3_sf"/>
</dbReference>
<dbReference type="PANTHER" id="PTHR35038:SF8">
    <property type="entry name" value="C-TYPE POLYHEME CYTOCHROME OMCC"/>
    <property type="match status" value="1"/>
</dbReference>
<dbReference type="OrthoDB" id="1792079at2"/>
<dbReference type="InterPro" id="IPR009056">
    <property type="entry name" value="Cyt_c-like_dom"/>
</dbReference>
<evidence type="ECO:0000313" key="8">
    <source>
        <dbReference type="Proteomes" id="UP000189933"/>
    </source>
</evidence>
<evidence type="ECO:0000256" key="1">
    <source>
        <dbReference type="ARBA" id="ARBA00022723"/>
    </source>
</evidence>
<keyword evidence="3 4" id="KW-0408">Iron</keyword>
<dbReference type="GO" id="GO:0046872">
    <property type="term" value="F:metal ion binding"/>
    <property type="evidence" value="ECO:0007669"/>
    <property type="project" value="UniProtKB-KW"/>
</dbReference>
<dbReference type="NCBIfam" id="TIGR01905">
    <property type="entry name" value="paired_CXXCH_1"/>
    <property type="match status" value="1"/>
</dbReference>
<dbReference type="Gene3D" id="2.60.40.10">
    <property type="entry name" value="Immunoglobulins"/>
    <property type="match status" value="1"/>
</dbReference>
<dbReference type="PROSITE" id="PS51007">
    <property type="entry name" value="CYTC"/>
    <property type="match status" value="1"/>
</dbReference>
<feature type="domain" description="Cytochrome c" evidence="6">
    <location>
        <begin position="137"/>
        <end position="287"/>
    </location>
</feature>
<dbReference type="GO" id="GO:0020037">
    <property type="term" value="F:heme binding"/>
    <property type="evidence" value="ECO:0007669"/>
    <property type="project" value="InterPro"/>
</dbReference>
<dbReference type="InterPro" id="IPR013783">
    <property type="entry name" value="Ig-like_fold"/>
</dbReference>
<feature type="signal peptide" evidence="5">
    <location>
        <begin position="1"/>
        <end position="27"/>
    </location>
</feature>
<dbReference type="InterPro" id="IPR010177">
    <property type="entry name" value="Paired_CXXCH_1"/>
</dbReference>
<dbReference type="GO" id="GO:0009055">
    <property type="term" value="F:electron transfer activity"/>
    <property type="evidence" value="ECO:0007669"/>
    <property type="project" value="InterPro"/>
</dbReference>
<dbReference type="SUPFAM" id="SSF48695">
    <property type="entry name" value="Multiheme cytochromes"/>
    <property type="match status" value="2"/>
</dbReference>
<dbReference type="Pfam" id="PF09699">
    <property type="entry name" value="Paired_CXXCH_1"/>
    <property type="match status" value="1"/>
</dbReference>
<keyword evidence="4" id="KW-0349">Heme</keyword>
<gene>
    <name evidence="7" type="ORF">SAMN02745885_02031</name>
</gene>
<evidence type="ECO:0000256" key="3">
    <source>
        <dbReference type="ARBA" id="ARBA00023004"/>
    </source>
</evidence>
<dbReference type="PANTHER" id="PTHR35038">
    <property type="entry name" value="DISSIMILATORY SULFITE REDUCTASE SIRA"/>
    <property type="match status" value="1"/>
</dbReference>
<evidence type="ECO:0000259" key="6">
    <source>
        <dbReference type="PROSITE" id="PS51007"/>
    </source>
</evidence>
<evidence type="ECO:0000256" key="2">
    <source>
        <dbReference type="ARBA" id="ARBA00022729"/>
    </source>
</evidence>
<keyword evidence="2 5" id="KW-0732">Signal</keyword>
<organism evidence="7 8">
    <name type="scientific">Carboxydocella sporoproducens DSM 16521</name>
    <dbReference type="NCBI Taxonomy" id="1121270"/>
    <lineage>
        <taxon>Bacteria</taxon>
        <taxon>Bacillati</taxon>
        <taxon>Bacillota</taxon>
        <taxon>Clostridia</taxon>
        <taxon>Eubacteriales</taxon>
        <taxon>Clostridiales Family XVI. Incertae Sedis</taxon>
        <taxon>Carboxydocella</taxon>
    </lineage>
</organism>
<evidence type="ECO:0000313" key="7">
    <source>
        <dbReference type="EMBL" id="SKA13522.1"/>
    </source>
</evidence>
<dbReference type="InterPro" id="IPR036280">
    <property type="entry name" value="Multihaem_cyt_sf"/>
</dbReference>
<proteinExistence type="predicted"/>
<keyword evidence="1 4" id="KW-0479">Metal-binding</keyword>
<dbReference type="SUPFAM" id="SSF49265">
    <property type="entry name" value="Fibronectin type III"/>
    <property type="match status" value="1"/>
</dbReference>
<accession>A0A1T4RBT6</accession>
<evidence type="ECO:0000256" key="4">
    <source>
        <dbReference type="PROSITE-ProRule" id="PRU00433"/>
    </source>
</evidence>
<dbReference type="AlphaFoldDB" id="A0A1T4RBT6"/>
<dbReference type="RefSeq" id="WP_078666061.1">
    <property type="nucleotide sequence ID" value="NZ_FUXM01000028.1"/>
</dbReference>